<gene>
    <name evidence="3" type="ORF">NCTC5052_03753</name>
    <name evidence="2" type="ORF">NCTC8849_05664</name>
    <name evidence="1" type="ORF">NCTC9637_00975</name>
</gene>
<organism evidence="3 4">
    <name type="scientific">Klebsiella pneumoniae</name>
    <dbReference type="NCBI Taxonomy" id="573"/>
    <lineage>
        <taxon>Bacteria</taxon>
        <taxon>Pseudomonadati</taxon>
        <taxon>Pseudomonadota</taxon>
        <taxon>Gammaproteobacteria</taxon>
        <taxon>Enterobacterales</taxon>
        <taxon>Enterobacteriaceae</taxon>
        <taxon>Klebsiella/Raoultella group</taxon>
        <taxon>Klebsiella</taxon>
        <taxon>Klebsiella pneumoniae complex</taxon>
    </lineage>
</organism>
<evidence type="ECO:0000313" key="3">
    <source>
        <dbReference type="EMBL" id="STT95258.1"/>
    </source>
</evidence>
<evidence type="ECO:0000313" key="5">
    <source>
        <dbReference type="Proteomes" id="UP000254799"/>
    </source>
</evidence>
<evidence type="ECO:0000313" key="4">
    <source>
        <dbReference type="Proteomes" id="UP000254103"/>
    </source>
</evidence>
<accession>A0A377Y316</accession>
<dbReference type="EMBL" id="UGLB01000003">
    <property type="protein sequence ID" value="STT46111.1"/>
    <property type="molecule type" value="Genomic_DNA"/>
</dbReference>
<name>A0A377Y316_KLEPN</name>
<dbReference type="EMBL" id="UGLJ01000002">
    <property type="protein sequence ID" value="STT95258.1"/>
    <property type="molecule type" value="Genomic_DNA"/>
</dbReference>
<dbReference type="RefSeq" id="WP_128972062.1">
    <property type="nucleotide sequence ID" value="NZ_BIGJ01000005.1"/>
</dbReference>
<protein>
    <submittedName>
        <fullName evidence="3">Uncharacterized protein</fullName>
    </submittedName>
</protein>
<evidence type="ECO:0000313" key="6">
    <source>
        <dbReference type="Proteomes" id="UP000255099"/>
    </source>
</evidence>
<sequence>MTELESLFYEMMPGHIAHAMKIEGAKILAESTQKEAERQSTLTGLSSELIIQTAIQAISMQMKNWQVVH</sequence>
<proteinExistence type="predicted"/>
<dbReference type="AlphaFoldDB" id="A0A377Y316"/>
<dbReference type="EMBL" id="UGLC01000002">
    <property type="protein sequence ID" value="STT56992.1"/>
    <property type="molecule type" value="Genomic_DNA"/>
</dbReference>
<evidence type="ECO:0000313" key="2">
    <source>
        <dbReference type="EMBL" id="STT56992.1"/>
    </source>
</evidence>
<dbReference type="Proteomes" id="UP000254103">
    <property type="component" value="Unassembled WGS sequence"/>
</dbReference>
<dbReference type="Proteomes" id="UP000255099">
    <property type="component" value="Unassembled WGS sequence"/>
</dbReference>
<evidence type="ECO:0000313" key="1">
    <source>
        <dbReference type="EMBL" id="STT46111.1"/>
    </source>
</evidence>
<dbReference type="Proteomes" id="UP000254799">
    <property type="component" value="Unassembled WGS sequence"/>
</dbReference>
<reference evidence="4 5" key="1">
    <citation type="submission" date="2018-06" db="EMBL/GenBank/DDBJ databases">
        <authorList>
            <consortium name="Pathogen Informatics"/>
            <person name="Doyle S."/>
        </authorList>
    </citation>
    <scope>NUCLEOTIDE SEQUENCE [LARGE SCALE GENOMIC DNA]</scope>
    <source>
        <strain evidence="3 4">NCTC5052</strain>
        <strain evidence="2 5">NCTC8849</strain>
        <strain evidence="1 6">NCTC9637</strain>
    </source>
</reference>